<dbReference type="PATRIC" id="fig|480391.4.peg.898"/>
<dbReference type="PIRSF" id="PIRSF016661">
    <property type="entry name" value="BioY"/>
    <property type="match status" value="1"/>
</dbReference>
<organism evidence="10 11">
    <name type="scientific">Pediococcus argentinicus</name>
    <dbReference type="NCBI Taxonomy" id="480391"/>
    <lineage>
        <taxon>Bacteria</taxon>
        <taxon>Bacillati</taxon>
        <taxon>Bacillota</taxon>
        <taxon>Bacilli</taxon>
        <taxon>Lactobacillales</taxon>
        <taxon>Lactobacillaceae</taxon>
        <taxon>Pediococcus</taxon>
    </lineage>
</organism>
<feature type="transmembrane region" description="Helical" evidence="9">
    <location>
        <begin position="85"/>
        <end position="109"/>
    </location>
</feature>
<keyword evidence="11" id="KW-1185">Reference proteome</keyword>
<comment type="caution">
    <text evidence="10">The sequence shown here is derived from an EMBL/GenBank/DDBJ whole genome shotgun (WGS) entry which is preliminary data.</text>
</comment>
<dbReference type="Gene3D" id="1.10.1760.20">
    <property type="match status" value="1"/>
</dbReference>
<dbReference type="EMBL" id="JQCQ01000028">
    <property type="protein sequence ID" value="KRO23676.1"/>
    <property type="molecule type" value="Genomic_DNA"/>
</dbReference>
<dbReference type="PANTHER" id="PTHR34295:SF4">
    <property type="entry name" value="BIOTIN TRANSPORTER BIOY-RELATED"/>
    <property type="match status" value="1"/>
</dbReference>
<keyword evidence="7 8" id="KW-0472">Membrane</keyword>
<evidence type="ECO:0000256" key="5">
    <source>
        <dbReference type="ARBA" id="ARBA00022692"/>
    </source>
</evidence>
<dbReference type="Proteomes" id="UP000051249">
    <property type="component" value="Unassembled WGS sequence"/>
</dbReference>
<evidence type="ECO:0000256" key="3">
    <source>
        <dbReference type="ARBA" id="ARBA00022448"/>
    </source>
</evidence>
<name>A0A0R2NE93_9LACO</name>
<evidence type="ECO:0000256" key="1">
    <source>
        <dbReference type="ARBA" id="ARBA00004651"/>
    </source>
</evidence>
<dbReference type="GO" id="GO:0015225">
    <property type="term" value="F:biotin transmembrane transporter activity"/>
    <property type="evidence" value="ECO:0007669"/>
    <property type="project" value="UniProtKB-UniRule"/>
</dbReference>
<reference evidence="10 11" key="1">
    <citation type="journal article" date="2015" name="Genome Announc.">
        <title>Expanding the biotechnology potential of lactobacilli through comparative genomics of 213 strains and associated genera.</title>
        <authorList>
            <person name="Sun Z."/>
            <person name="Harris H.M."/>
            <person name="McCann A."/>
            <person name="Guo C."/>
            <person name="Argimon S."/>
            <person name="Zhang W."/>
            <person name="Yang X."/>
            <person name="Jeffery I.B."/>
            <person name="Cooney J.C."/>
            <person name="Kagawa T.F."/>
            <person name="Liu W."/>
            <person name="Song Y."/>
            <person name="Salvetti E."/>
            <person name="Wrobel A."/>
            <person name="Rasinkangas P."/>
            <person name="Parkhill J."/>
            <person name="Rea M.C."/>
            <person name="O'Sullivan O."/>
            <person name="Ritari J."/>
            <person name="Douillard F.P."/>
            <person name="Paul Ross R."/>
            <person name="Yang R."/>
            <person name="Briner A.E."/>
            <person name="Felis G.E."/>
            <person name="de Vos W.M."/>
            <person name="Barrangou R."/>
            <person name="Klaenhammer T.R."/>
            <person name="Caufield P.W."/>
            <person name="Cui Y."/>
            <person name="Zhang H."/>
            <person name="O'Toole P.W."/>
        </authorList>
    </citation>
    <scope>NUCLEOTIDE SEQUENCE [LARGE SCALE GENOMIC DNA]</scope>
    <source>
        <strain evidence="10 11">DSM 23026</strain>
    </source>
</reference>
<dbReference type="AlphaFoldDB" id="A0A0R2NE93"/>
<evidence type="ECO:0000313" key="11">
    <source>
        <dbReference type="Proteomes" id="UP000051249"/>
    </source>
</evidence>
<comment type="subcellular location">
    <subcellularLocation>
        <location evidence="1 8">Cell membrane</location>
        <topology evidence="1 8">Multi-pass membrane protein</topology>
    </subcellularLocation>
</comment>
<feature type="transmembrane region" description="Helical" evidence="9">
    <location>
        <begin position="60"/>
        <end position="79"/>
    </location>
</feature>
<accession>A0A0R2NE93</accession>
<dbReference type="OrthoDB" id="9803495at2"/>
<evidence type="ECO:0000256" key="7">
    <source>
        <dbReference type="ARBA" id="ARBA00023136"/>
    </source>
</evidence>
<evidence type="ECO:0000256" key="9">
    <source>
        <dbReference type="SAM" id="Phobius"/>
    </source>
</evidence>
<feature type="transmembrane region" description="Helical" evidence="9">
    <location>
        <begin position="116"/>
        <end position="138"/>
    </location>
</feature>
<dbReference type="InterPro" id="IPR003784">
    <property type="entry name" value="BioY"/>
</dbReference>
<gene>
    <name evidence="10" type="ORF">IV88_GL000885</name>
</gene>
<evidence type="ECO:0000256" key="2">
    <source>
        <dbReference type="ARBA" id="ARBA00010692"/>
    </source>
</evidence>
<evidence type="ECO:0000256" key="6">
    <source>
        <dbReference type="ARBA" id="ARBA00022989"/>
    </source>
</evidence>
<keyword evidence="5 9" id="KW-0812">Transmembrane</keyword>
<evidence type="ECO:0000256" key="4">
    <source>
        <dbReference type="ARBA" id="ARBA00022475"/>
    </source>
</evidence>
<evidence type="ECO:0000313" key="10">
    <source>
        <dbReference type="EMBL" id="KRO23676.1"/>
    </source>
</evidence>
<keyword evidence="6 9" id="KW-1133">Transmembrane helix</keyword>
<proteinExistence type="inferred from homology"/>
<dbReference type="PANTHER" id="PTHR34295">
    <property type="entry name" value="BIOTIN TRANSPORTER BIOY"/>
    <property type="match status" value="1"/>
</dbReference>
<keyword evidence="4 8" id="KW-1003">Cell membrane</keyword>
<dbReference type="GO" id="GO:0005886">
    <property type="term" value="C:plasma membrane"/>
    <property type="evidence" value="ECO:0007669"/>
    <property type="project" value="UniProtKB-SubCell"/>
</dbReference>
<sequence>MGIGMRNQTTNMITRAALLLAFLIAMAFIPPINLGFLPVPLAVQSFGIVLISLLLPLQWVFYTIGSFLILVLLGVPVLTGMRGGAGLFVGPTAGYLIGYLLCSLILAWWSNDTDELWITIFKTFLVTALGLNFIGAIGMHFTTGVNLPKAIMLCSVFIIGDTLKSIVASLVWQRLKIRR</sequence>
<comment type="similarity">
    <text evidence="2 8">Belongs to the BioY family.</text>
</comment>
<evidence type="ECO:0000256" key="8">
    <source>
        <dbReference type="PIRNR" id="PIRNR016661"/>
    </source>
</evidence>
<protein>
    <recommendedName>
        <fullName evidence="8">Biotin transporter</fullName>
    </recommendedName>
</protein>
<dbReference type="Pfam" id="PF02632">
    <property type="entry name" value="BioY"/>
    <property type="match status" value="1"/>
</dbReference>
<keyword evidence="3 8" id="KW-0813">Transport</keyword>